<evidence type="ECO:0000259" key="1">
    <source>
        <dbReference type="Pfam" id="PF08450"/>
    </source>
</evidence>
<dbReference type="InterPro" id="IPR051262">
    <property type="entry name" value="SMP-30/CGR1_Lactonase"/>
</dbReference>
<evidence type="ECO:0000313" key="2">
    <source>
        <dbReference type="EMBL" id="VCU11073.1"/>
    </source>
</evidence>
<dbReference type="AlphaFoldDB" id="A0A3S4FFN0"/>
<evidence type="ECO:0000313" key="3">
    <source>
        <dbReference type="Proteomes" id="UP000289200"/>
    </source>
</evidence>
<dbReference type="RefSeq" id="WP_129611094.1">
    <property type="nucleotide sequence ID" value="NZ_UWOC01000188.1"/>
</dbReference>
<comment type="caution">
    <text evidence="2">The sequence shown here is derived from an EMBL/GenBank/DDBJ whole genome shotgun (WGS) entry which is preliminary data.</text>
</comment>
<dbReference type="SUPFAM" id="SSF63829">
    <property type="entry name" value="Calcium-dependent phosphotriesterase"/>
    <property type="match status" value="1"/>
</dbReference>
<dbReference type="Pfam" id="PF08450">
    <property type="entry name" value="SGL"/>
    <property type="match status" value="1"/>
</dbReference>
<dbReference type="EMBL" id="UWOC01000188">
    <property type="protein sequence ID" value="VCU11073.1"/>
    <property type="molecule type" value="Genomic_DNA"/>
</dbReference>
<feature type="domain" description="SMP-30/Gluconolactonase/LRE-like region" evidence="1">
    <location>
        <begin position="22"/>
        <end position="251"/>
    </location>
</feature>
<name>A0A3S4FFN0_9BRAD</name>
<dbReference type="Proteomes" id="UP000289200">
    <property type="component" value="Unassembled WGS sequence"/>
</dbReference>
<accession>A0A3S4FFN0</accession>
<sequence length="331" mass="36089">MSEDFTLDLGAVGFVGHDLMRPECVLATRSGHLYCSDWRGGVVRIGPDGSRRAIGCAARREDTDFMPNGIALLRDGSLLVANLGAEGGVWRLYPDGHREPWAMEVGGERVAAANFVWLDDRERVWITVMYRSNPGAGRKRLGKGAAADGYIVLVESVDRPQTARIVADGLAATNECRISLDGKWLLVNETFHKRIVRFALADDGSLGAREVFAEFDDDTLPDGMTLDAEGGLWITGIAANKIIRVMPDGRWHLVVEDSNADHMAAIRKAIADGTLDRVLFYKNPAKVLPNVTSLAFGGPDLRTAYLGSVSGDRVAYFRSPVAGVPPAHWDW</sequence>
<protein>
    <submittedName>
        <fullName evidence="2">6-deoxy-6-sulfogluconolactonase</fullName>
    </submittedName>
</protein>
<dbReference type="OrthoDB" id="30052at2"/>
<dbReference type="Gene3D" id="2.120.10.30">
    <property type="entry name" value="TolB, C-terminal domain"/>
    <property type="match status" value="1"/>
</dbReference>
<gene>
    <name evidence="2" type="ORF">RHODGE_RHODGE_04277</name>
</gene>
<dbReference type="InterPro" id="IPR011042">
    <property type="entry name" value="6-blade_b-propeller_TolB-like"/>
</dbReference>
<reference evidence="3" key="1">
    <citation type="submission" date="2018-10" db="EMBL/GenBank/DDBJ databases">
        <authorList>
            <person name="Peiro R."/>
            <person name="Begona"/>
            <person name="Cbmso G."/>
            <person name="Lopez M."/>
            <person name="Gonzalez S."/>
            <person name="Sacristan E."/>
            <person name="Castillo E."/>
        </authorList>
    </citation>
    <scope>NUCLEOTIDE SEQUENCE [LARGE SCALE GENOMIC DNA]</scope>
</reference>
<dbReference type="PANTHER" id="PTHR47572">
    <property type="entry name" value="LIPOPROTEIN-RELATED"/>
    <property type="match status" value="1"/>
</dbReference>
<dbReference type="PANTHER" id="PTHR47572:SF5">
    <property type="entry name" value="BLR2277 PROTEIN"/>
    <property type="match status" value="1"/>
</dbReference>
<keyword evidence="3" id="KW-1185">Reference proteome</keyword>
<organism evidence="2 3">
    <name type="scientific">Rhodoplanes serenus</name>
    <dbReference type="NCBI Taxonomy" id="200615"/>
    <lineage>
        <taxon>Bacteria</taxon>
        <taxon>Pseudomonadati</taxon>
        <taxon>Pseudomonadota</taxon>
        <taxon>Alphaproteobacteria</taxon>
        <taxon>Hyphomicrobiales</taxon>
        <taxon>Nitrobacteraceae</taxon>
        <taxon>Rhodoplanes</taxon>
    </lineage>
</organism>
<dbReference type="InterPro" id="IPR013658">
    <property type="entry name" value="SGL"/>
</dbReference>
<proteinExistence type="predicted"/>